<organism evidence="2 3">
    <name type="scientific">Pyricularia grisea</name>
    <name type="common">Crabgrass-specific blast fungus</name>
    <name type="synonym">Magnaporthe grisea</name>
    <dbReference type="NCBI Taxonomy" id="148305"/>
    <lineage>
        <taxon>Eukaryota</taxon>
        <taxon>Fungi</taxon>
        <taxon>Dikarya</taxon>
        <taxon>Ascomycota</taxon>
        <taxon>Pezizomycotina</taxon>
        <taxon>Sordariomycetes</taxon>
        <taxon>Sordariomycetidae</taxon>
        <taxon>Magnaporthales</taxon>
        <taxon>Pyriculariaceae</taxon>
        <taxon>Pyricularia</taxon>
    </lineage>
</organism>
<dbReference type="PANTHER" id="PTHR42090">
    <property type="match status" value="1"/>
</dbReference>
<feature type="compositionally biased region" description="Basic and acidic residues" evidence="1">
    <location>
        <begin position="75"/>
        <end position="84"/>
    </location>
</feature>
<gene>
    <name evidence="3" type="ORF">PgNI_00936</name>
</gene>
<proteinExistence type="predicted"/>
<feature type="compositionally biased region" description="Basic and acidic residues" evidence="1">
    <location>
        <begin position="36"/>
        <end position="65"/>
    </location>
</feature>
<dbReference type="KEGG" id="pgri:PgNI_00936"/>
<evidence type="ECO:0000313" key="3">
    <source>
        <dbReference type="RefSeq" id="XP_030987882.1"/>
    </source>
</evidence>
<dbReference type="PANTHER" id="PTHR42090:SF1">
    <property type="match status" value="1"/>
</dbReference>
<name>A0A6P8BLC6_PYRGI</name>
<accession>A0A6P8BLC6</accession>
<reference evidence="3" key="2">
    <citation type="submission" date="2019-10" db="EMBL/GenBank/DDBJ databases">
        <authorList>
            <consortium name="NCBI Genome Project"/>
        </authorList>
    </citation>
    <scope>NUCLEOTIDE SEQUENCE</scope>
    <source>
        <strain evidence="3">NI907</strain>
    </source>
</reference>
<evidence type="ECO:0000256" key="1">
    <source>
        <dbReference type="SAM" id="MobiDB-lite"/>
    </source>
</evidence>
<reference evidence="3" key="3">
    <citation type="submission" date="2025-08" db="UniProtKB">
        <authorList>
            <consortium name="RefSeq"/>
        </authorList>
    </citation>
    <scope>IDENTIFICATION</scope>
    <source>
        <strain evidence="3">NI907</strain>
    </source>
</reference>
<keyword evidence="2" id="KW-1185">Reference proteome</keyword>
<evidence type="ECO:0000313" key="2">
    <source>
        <dbReference type="Proteomes" id="UP000515153"/>
    </source>
</evidence>
<reference evidence="3" key="1">
    <citation type="journal article" date="2019" name="Mol. Biol. Evol.">
        <title>Blast fungal genomes show frequent chromosomal changes, gene gains and losses, and effector gene turnover.</title>
        <authorList>
            <person name="Gomez Luciano L.B."/>
            <person name="Jason Tsai I."/>
            <person name="Chuma I."/>
            <person name="Tosa Y."/>
            <person name="Chen Y.H."/>
            <person name="Li J.Y."/>
            <person name="Li M.Y."/>
            <person name="Jade Lu M.Y."/>
            <person name="Nakayashiki H."/>
            <person name="Li W.H."/>
        </authorList>
    </citation>
    <scope>NUCLEOTIDE SEQUENCE</scope>
    <source>
        <strain evidence="3">NI907</strain>
    </source>
</reference>
<dbReference type="AlphaFoldDB" id="A0A6P8BLC6"/>
<dbReference type="GeneID" id="41955927"/>
<sequence length="122" mass="13111">MSAFRQTPVRLITWGAASVVRSSTRQLHGAAAMRMPYKDDQDRESLKPRAQEYSKSEGGDNETAKTDAAFNPDKTSPETEKKAGGDNLDASPANKDISATKPQENKTSGQQKQKASGGGGRK</sequence>
<dbReference type="OrthoDB" id="423498at2759"/>
<dbReference type="Proteomes" id="UP000515153">
    <property type="component" value="Unplaced"/>
</dbReference>
<dbReference type="RefSeq" id="XP_030987882.1">
    <property type="nucleotide sequence ID" value="XM_031121013.1"/>
</dbReference>
<protein>
    <submittedName>
        <fullName evidence="3">Uncharacterized protein</fullName>
    </submittedName>
</protein>
<feature type="region of interest" description="Disordered" evidence="1">
    <location>
        <begin position="21"/>
        <end position="122"/>
    </location>
</feature>